<comment type="caution">
    <text evidence="5">The sequence shown here is derived from an EMBL/GenBank/DDBJ whole genome shotgun (WGS) entry which is preliminary data.</text>
</comment>
<sequence length="892" mass="101363">MEWRLTTVGAGRPWPPSRTEGLRTTRDYKLPHTDSGQNSLEYWDYTVELEMLKGPEDLQLAAELGKTLLERNRELEVSLKQQQAVVDDQLQEIEYLSKQTAALREVNDSRLRIYEQLEVSIQDLEKNNQRLAAEGASDKRKIKSLTSTVESLELRCDELQKNLEDARTKVQQQNQQQRGRNKRKSLLLEEQSIRRSQSCENSPQEEEEEEVVVDEKEDVEEESEGQVQVSDECALEDPEVRKRLEGLQEKLKATQLQLASETRRKEELEIQLACTSQENSVLLDQLAVLREKELNVRSFDDELASLDDTSSGRICRKCLGNVDELGSNPTLYDLNDSIEDTDASIESIHGECALIRLKNGGYAWGSQESLASIGQVVNRVGSGGTSPGTEASDAPHNSLLSELDTSYRILIEKYEALLEAREQQQQQQQQQQQPEMGHEGLVHPGVDDMSGPMSLMMTDSSVHNTTLTTKCQRCNTCACDLKPTVVSHSKGSNLEEFSEVETSSSGFSDGESRLINKGTQTGEELLQTQAEILDDLTPTVHAKCLDLSSPINPCDKRFQTTPEYKKLFQEIFTVLKKTVDEQDTQTQPSKPSKTPQKQDGTIENSVTELISSKDDHDGTKFTGQTMISPLVEENETGKSPPSEVTQNKSCEEKEIVTVSKSSDVGPTECLNSDDKRENQTSSTPESWHHNTDPRPLRPDSLDLSSGGGSRPSSRQRRRRKRQQIMIQTVQVQQQQQQPQQQQLQQHTDNNWNSHQPQYQTHYNRQGYQRHQRRDRDGLHHPNYQNYRQPDDFPDLHNQPDGGPGESGRTRVVYNTSRSGGRCDHHRSRKHRRSQQENTEQKHSGSDTDSKGKPTTQKINYPSVEVAKLRRLEMTYAEVLKNSMNRSFYNRRY</sequence>
<feature type="compositionally biased region" description="Basic and acidic residues" evidence="4">
    <location>
        <begin position="686"/>
        <end position="700"/>
    </location>
</feature>
<feature type="coiled-coil region" evidence="3">
    <location>
        <begin position="244"/>
        <end position="309"/>
    </location>
</feature>
<dbReference type="EMBL" id="JARAKH010000021">
    <property type="protein sequence ID" value="KAK8393185.1"/>
    <property type="molecule type" value="Genomic_DNA"/>
</dbReference>
<evidence type="ECO:0000256" key="3">
    <source>
        <dbReference type="SAM" id="Coils"/>
    </source>
</evidence>
<dbReference type="AlphaFoldDB" id="A0AAW0U0D8"/>
<keyword evidence="6" id="KW-1185">Reference proteome</keyword>
<feature type="compositionally biased region" description="Polar residues" evidence="4">
    <location>
        <begin position="637"/>
        <end position="648"/>
    </location>
</feature>
<reference evidence="5 6" key="1">
    <citation type="submission" date="2023-03" db="EMBL/GenBank/DDBJ databases">
        <title>High-quality genome of Scylla paramamosain provides insights in environmental adaptation.</title>
        <authorList>
            <person name="Zhang L."/>
        </authorList>
    </citation>
    <scope>NUCLEOTIDE SEQUENCE [LARGE SCALE GENOMIC DNA]</scope>
    <source>
        <strain evidence="5">LZ_2023a</strain>
        <tissue evidence="5">Muscle</tissue>
    </source>
</reference>
<feature type="compositionally biased region" description="Basic residues" evidence="4">
    <location>
        <begin position="713"/>
        <end position="722"/>
    </location>
</feature>
<evidence type="ECO:0000256" key="4">
    <source>
        <dbReference type="SAM" id="MobiDB-lite"/>
    </source>
</evidence>
<feature type="compositionally biased region" description="Low complexity" evidence="4">
    <location>
        <begin position="723"/>
        <end position="745"/>
    </location>
</feature>
<feature type="region of interest" description="Disordered" evidence="4">
    <location>
        <begin position="1"/>
        <end position="34"/>
    </location>
</feature>
<evidence type="ECO:0008006" key="7">
    <source>
        <dbReference type="Google" id="ProtNLM"/>
    </source>
</evidence>
<feature type="compositionally biased region" description="Polar residues" evidence="4">
    <location>
        <begin position="584"/>
        <end position="602"/>
    </location>
</feature>
<feature type="compositionally biased region" description="Basic residues" evidence="4">
    <location>
        <begin position="823"/>
        <end position="832"/>
    </location>
</feature>
<dbReference type="Proteomes" id="UP001487740">
    <property type="component" value="Unassembled WGS sequence"/>
</dbReference>
<feature type="region of interest" description="Disordered" evidence="4">
    <location>
        <begin position="421"/>
        <end position="440"/>
    </location>
</feature>
<comment type="similarity">
    <text evidence="1">Belongs to the CDR2 family.</text>
</comment>
<feature type="region of interest" description="Disordered" evidence="4">
    <location>
        <begin position="580"/>
        <end position="602"/>
    </location>
</feature>
<feature type="region of interest" description="Disordered" evidence="4">
    <location>
        <begin position="629"/>
        <end position="860"/>
    </location>
</feature>
<accession>A0AAW0U0D8</accession>
<dbReference type="InterPro" id="IPR026079">
    <property type="entry name" value="CDR2"/>
</dbReference>
<name>A0AAW0U0D8_SCYPA</name>
<feature type="coiled-coil region" evidence="3">
    <location>
        <begin position="72"/>
        <end position="180"/>
    </location>
</feature>
<feature type="compositionally biased region" description="Low complexity" evidence="4">
    <location>
        <begin position="423"/>
        <end position="433"/>
    </location>
</feature>
<evidence type="ECO:0000313" key="5">
    <source>
        <dbReference type="EMBL" id="KAK8393185.1"/>
    </source>
</evidence>
<feature type="compositionally biased region" description="Basic and acidic residues" evidence="4">
    <location>
        <begin position="20"/>
        <end position="32"/>
    </location>
</feature>
<dbReference type="PANTHER" id="PTHR19232:SF7">
    <property type="entry name" value="CENTROCORTIN, ISOFORM A"/>
    <property type="match status" value="1"/>
</dbReference>
<feature type="compositionally biased region" description="Acidic residues" evidence="4">
    <location>
        <begin position="203"/>
        <end position="224"/>
    </location>
</feature>
<proteinExistence type="inferred from homology"/>
<evidence type="ECO:0000256" key="1">
    <source>
        <dbReference type="ARBA" id="ARBA00009019"/>
    </source>
</evidence>
<gene>
    <name evidence="5" type="ORF">O3P69_013295</name>
</gene>
<protein>
    <recommendedName>
        <fullName evidence="7">Cerebellar degeneration-related protein 2-like</fullName>
    </recommendedName>
</protein>
<evidence type="ECO:0000313" key="6">
    <source>
        <dbReference type="Proteomes" id="UP001487740"/>
    </source>
</evidence>
<feature type="compositionally biased region" description="Polar residues" evidence="4">
    <location>
        <begin position="746"/>
        <end position="766"/>
    </location>
</feature>
<feature type="compositionally biased region" description="Basic and acidic residues" evidence="4">
    <location>
        <begin position="838"/>
        <end position="851"/>
    </location>
</feature>
<feature type="region of interest" description="Disordered" evidence="4">
    <location>
        <begin position="192"/>
        <end position="231"/>
    </location>
</feature>
<keyword evidence="2 3" id="KW-0175">Coiled coil</keyword>
<dbReference type="PANTHER" id="PTHR19232">
    <property type="entry name" value="CENTROCORTIN FAMILY MEMBER"/>
    <property type="match status" value="1"/>
</dbReference>
<organism evidence="5 6">
    <name type="scientific">Scylla paramamosain</name>
    <name type="common">Mud crab</name>
    <dbReference type="NCBI Taxonomy" id="85552"/>
    <lineage>
        <taxon>Eukaryota</taxon>
        <taxon>Metazoa</taxon>
        <taxon>Ecdysozoa</taxon>
        <taxon>Arthropoda</taxon>
        <taxon>Crustacea</taxon>
        <taxon>Multicrustacea</taxon>
        <taxon>Malacostraca</taxon>
        <taxon>Eumalacostraca</taxon>
        <taxon>Eucarida</taxon>
        <taxon>Decapoda</taxon>
        <taxon>Pleocyemata</taxon>
        <taxon>Brachyura</taxon>
        <taxon>Eubrachyura</taxon>
        <taxon>Portunoidea</taxon>
        <taxon>Portunidae</taxon>
        <taxon>Portuninae</taxon>
        <taxon>Scylla</taxon>
    </lineage>
</organism>
<evidence type="ECO:0000256" key="2">
    <source>
        <dbReference type="ARBA" id="ARBA00023054"/>
    </source>
</evidence>